<dbReference type="GO" id="GO:0004803">
    <property type="term" value="F:transposase activity"/>
    <property type="evidence" value="ECO:0007669"/>
    <property type="project" value="InterPro"/>
</dbReference>
<organism evidence="3 4">
    <name type="scientific">Alistipes dispar</name>
    <dbReference type="NCBI Taxonomy" id="2585119"/>
    <lineage>
        <taxon>Bacteria</taxon>
        <taxon>Pseudomonadati</taxon>
        <taxon>Bacteroidota</taxon>
        <taxon>Bacteroidia</taxon>
        <taxon>Bacteroidales</taxon>
        <taxon>Rikenellaceae</taxon>
        <taxon>Alistipes</taxon>
    </lineage>
</organism>
<dbReference type="Pfam" id="PF01609">
    <property type="entry name" value="DDE_Tnp_1"/>
    <property type="match status" value="1"/>
</dbReference>
<evidence type="ECO:0000313" key="3">
    <source>
        <dbReference type="EMBL" id="BBL05754.1"/>
    </source>
</evidence>
<dbReference type="RefSeq" id="WP_198418189.1">
    <property type="nucleotide sequence ID" value="NZ_AP019736.1"/>
</dbReference>
<evidence type="ECO:0000259" key="2">
    <source>
        <dbReference type="Pfam" id="PF01609"/>
    </source>
</evidence>
<keyword evidence="1" id="KW-1133">Transmembrane helix</keyword>
<dbReference type="GeneID" id="98674417"/>
<keyword evidence="4" id="KW-1185">Reference proteome</keyword>
<dbReference type="AlphaFoldDB" id="A0A4Y1WZ22"/>
<proteinExistence type="predicted"/>
<sequence length="242" mass="28144">MLPCGVNLFVDPIYGSEDIAMPKVVSEHVKRQQGHRNIYVLDRGLQSTRNMAAFSKESICFIARSKENRKYVELEQIPFTDSDLGGLELIRDSKVYLYTGQPVMDKRGNKYYRQELVEEPLKLIVARSKDESATEYWFITNDFELRPKEIANAYRRRWDIEVFFRFIKQELNASHLISLNKNGIEVIFYMTLITAMLVLIYKRANNVGYKTAKRRFAMEIRDLAIAMISVQCGGNPALFFKT</sequence>
<dbReference type="EMBL" id="AP019736">
    <property type="protein sequence ID" value="BBL05754.1"/>
    <property type="molecule type" value="Genomic_DNA"/>
</dbReference>
<keyword evidence="1" id="KW-0472">Membrane</keyword>
<dbReference type="GO" id="GO:0003677">
    <property type="term" value="F:DNA binding"/>
    <property type="evidence" value="ECO:0007669"/>
    <property type="project" value="InterPro"/>
</dbReference>
<dbReference type="PANTHER" id="PTHR33258:SF1">
    <property type="entry name" value="TRANSPOSASE INSL FOR INSERTION SEQUENCE ELEMENT IS186A-RELATED"/>
    <property type="match status" value="1"/>
</dbReference>
<dbReference type="SUPFAM" id="SSF53098">
    <property type="entry name" value="Ribonuclease H-like"/>
    <property type="match status" value="1"/>
</dbReference>
<dbReference type="PANTHER" id="PTHR33258">
    <property type="entry name" value="TRANSPOSASE INSL FOR INSERTION SEQUENCE ELEMENT IS186A-RELATED"/>
    <property type="match status" value="1"/>
</dbReference>
<dbReference type="InterPro" id="IPR012337">
    <property type="entry name" value="RNaseH-like_sf"/>
</dbReference>
<dbReference type="Proteomes" id="UP000319374">
    <property type="component" value="Chromosome"/>
</dbReference>
<name>A0A4Y1WZ22_9BACT</name>
<evidence type="ECO:0000256" key="1">
    <source>
        <dbReference type="SAM" id="Phobius"/>
    </source>
</evidence>
<accession>A0A4Y1WZ22</accession>
<protein>
    <recommendedName>
        <fullName evidence="2">Transposase IS4-like domain-containing protein</fullName>
    </recommendedName>
</protein>
<dbReference type="KEGG" id="ada:A5CPEGH6_03920"/>
<keyword evidence="1" id="KW-0812">Transmembrane</keyword>
<gene>
    <name evidence="3" type="ORF">A5CPEGH6_03920</name>
</gene>
<feature type="transmembrane region" description="Helical" evidence="1">
    <location>
        <begin position="186"/>
        <end position="202"/>
    </location>
</feature>
<dbReference type="InterPro" id="IPR002559">
    <property type="entry name" value="Transposase_11"/>
</dbReference>
<evidence type="ECO:0000313" key="4">
    <source>
        <dbReference type="Proteomes" id="UP000319374"/>
    </source>
</evidence>
<reference evidence="4" key="1">
    <citation type="submission" date="2019-06" db="EMBL/GenBank/DDBJ databases">
        <title>Alistipes onderdonkii subsp. vulgaris subsp. nov., Alistipes dispar sp. nov. and Alistipes communis sp. nov., isolated from human faeces, and creation of Alistipes onderdonkii subsp. onderdonkii subsp. nov.</title>
        <authorList>
            <person name="Sakamoto M."/>
            <person name="Ikeyama N."/>
            <person name="Ogata Y."/>
            <person name="Suda W."/>
            <person name="Iino T."/>
            <person name="Hattori M."/>
            <person name="Ohkuma M."/>
        </authorList>
    </citation>
    <scope>NUCLEOTIDE SEQUENCE [LARGE SCALE GENOMIC DNA]</scope>
    <source>
        <strain evidence="4">5CPEGH6</strain>
    </source>
</reference>
<dbReference type="GO" id="GO:0006313">
    <property type="term" value="P:DNA transposition"/>
    <property type="evidence" value="ECO:0007669"/>
    <property type="project" value="InterPro"/>
</dbReference>
<feature type="domain" description="Transposase IS4-like" evidence="2">
    <location>
        <begin position="30"/>
        <end position="197"/>
    </location>
</feature>
<dbReference type="Gene3D" id="3.90.350.10">
    <property type="entry name" value="Transposase Inhibitor Protein From Tn5, Chain A, domain 1"/>
    <property type="match status" value="1"/>
</dbReference>